<keyword evidence="3" id="KW-1185">Reference proteome</keyword>
<feature type="transmembrane region" description="Helical" evidence="1">
    <location>
        <begin position="65"/>
        <end position="84"/>
    </location>
</feature>
<dbReference type="RefSeq" id="WP_189430716.1">
    <property type="nucleotide sequence ID" value="NZ_BNAO01000002.1"/>
</dbReference>
<dbReference type="EMBL" id="BNAO01000002">
    <property type="protein sequence ID" value="GHG63470.1"/>
    <property type="molecule type" value="Genomic_DNA"/>
</dbReference>
<proteinExistence type="predicted"/>
<name>A0ABQ3KXJ9_9ALTE</name>
<protein>
    <submittedName>
        <fullName evidence="2">Uncharacterized protein</fullName>
    </submittedName>
</protein>
<accession>A0ABQ3KXJ9</accession>
<comment type="caution">
    <text evidence="2">The sequence shown here is derived from an EMBL/GenBank/DDBJ whole genome shotgun (WGS) entry which is preliminary data.</text>
</comment>
<evidence type="ECO:0000313" key="2">
    <source>
        <dbReference type="EMBL" id="GHG63470.1"/>
    </source>
</evidence>
<gene>
    <name evidence="2" type="ORF">GCM10010919_09190</name>
</gene>
<keyword evidence="1" id="KW-0812">Transmembrane</keyword>
<evidence type="ECO:0000313" key="3">
    <source>
        <dbReference type="Proteomes" id="UP000659697"/>
    </source>
</evidence>
<reference evidence="3" key="1">
    <citation type="journal article" date="2019" name="Int. J. Syst. Evol. Microbiol.">
        <title>The Global Catalogue of Microorganisms (GCM) 10K type strain sequencing project: providing services to taxonomists for standard genome sequencing and annotation.</title>
        <authorList>
            <consortium name="The Broad Institute Genomics Platform"/>
            <consortium name="The Broad Institute Genome Sequencing Center for Infectious Disease"/>
            <person name="Wu L."/>
            <person name="Ma J."/>
        </authorList>
    </citation>
    <scope>NUCLEOTIDE SEQUENCE [LARGE SCALE GENOMIC DNA]</scope>
    <source>
        <strain evidence="3">CGMCC 1.7003</strain>
    </source>
</reference>
<dbReference type="Proteomes" id="UP000659697">
    <property type="component" value="Unassembled WGS sequence"/>
</dbReference>
<keyword evidence="1" id="KW-1133">Transmembrane helix</keyword>
<organism evidence="2 3">
    <name type="scientific">Alishewanella longhuensis</name>
    <dbReference type="NCBI Taxonomy" id="1091037"/>
    <lineage>
        <taxon>Bacteria</taxon>
        <taxon>Pseudomonadati</taxon>
        <taxon>Pseudomonadota</taxon>
        <taxon>Gammaproteobacteria</taxon>
        <taxon>Alteromonadales</taxon>
        <taxon>Alteromonadaceae</taxon>
        <taxon>Alishewanella</taxon>
    </lineage>
</organism>
<sequence>MTMLRTLSRLPSPKFDQQLATGDTHLDQYLQALDAELVGAKTTQRIESLEPGEALEVFSPPASKTAAAIFMLLMLLVGSAAYALSGR</sequence>
<keyword evidence="1" id="KW-0472">Membrane</keyword>
<evidence type="ECO:0000256" key="1">
    <source>
        <dbReference type="SAM" id="Phobius"/>
    </source>
</evidence>